<evidence type="ECO:0000313" key="2">
    <source>
        <dbReference type="EMBL" id="TGD19802.1"/>
    </source>
</evidence>
<sequence length="131" mass="14566">MMFRQKMITTLAVAAVSLGVGTLMAQPQPAVAKETKTQIPQAYRGHWRLAHCNWDLKKGTQLTITATAFKSRFGTYQGDQLGVDVAAHAVGIYQAANGMQVSPENILQRTHYNHHVALKWTYNTGTAYYIK</sequence>
<name>A0A4Z0JD15_9LACO</name>
<dbReference type="OrthoDB" id="2295621at2"/>
<dbReference type="AlphaFoldDB" id="A0A4Z0JD15"/>
<accession>A0A4Z0JD15</accession>
<keyword evidence="1" id="KW-0732">Signal</keyword>
<evidence type="ECO:0000313" key="3">
    <source>
        <dbReference type="Proteomes" id="UP000297348"/>
    </source>
</evidence>
<dbReference type="RefSeq" id="WP_135367304.1">
    <property type="nucleotide sequence ID" value="NZ_RKLX01000003.1"/>
</dbReference>
<keyword evidence="3" id="KW-1185">Reference proteome</keyword>
<protein>
    <submittedName>
        <fullName evidence="2">Uncharacterized protein</fullName>
    </submittedName>
</protein>
<evidence type="ECO:0000256" key="1">
    <source>
        <dbReference type="SAM" id="SignalP"/>
    </source>
</evidence>
<organism evidence="2 3">
    <name type="scientific">Levilactobacillus suantsaiihabitans</name>
    <dbReference type="NCBI Taxonomy" id="2487722"/>
    <lineage>
        <taxon>Bacteria</taxon>
        <taxon>Bacillati</taxon>
        <taxon>Bacillota</taxon>
        <taxon>Bacilli</taxon>
        <taxon>Lactobacillales</taxon>
        <taxon>Lactobacillaceae</taxon>
        <taxon>Levilactobacillus</taxon>
    </lineage>
</organism>
<dbReference type="EMBL" id="RKLX01000003">
    <property type="protein sequence ID" value="TGD19802.1"/>
    <property type="molecule type" value="Genomic_DNA"/>
</dbReference>
<proteinExistence type="predicted"/>
<reference evidence="2 3" key="1">
    <citation type="submission" date="2018-10" db="EMBL/GenBank/DDBJ databases">
        <title>Lactobacillus sp. R7 and Lactobacillus sp. R19 isolated from fermented mustard green product of Taiwan.</title>
        <authorList>
            <person name="Lin S.-T."/>
        </authorList>
    </citation>
    <scope>NUCLEOTIDE SEQUENCE [LARGE SCALE GENOMIC DNA]</scope>
    <source>
        <strain evidence="2 3">BCRC 81129</strain>
    </source>
</reference>
<gene>
    <name evidence="2" type="ORF">EGT51_02910</name>
</gene>
<dbReference type="Proteomes" id="UP000297348">
    <property type="component" value="Unassembled WGS sequence"/>
</dbReference>
<feature type="chain" id="PRO_5038531529" evidence="1">
    <location>
        <begin position="26"/>
        <end position="131"/>
    </location>
</feature>
<comment type="caution">
    <text evidence="2">The sequence shown here is derived from an EMBL/GenBank/DDBJ whole genome shotgun (WGS) entry which is preliminary data.</text>
</comment>
<feature type="signal peptide" evidence="1">
    <location>
        <begin position="1"/>
        <end position="25"/>
    </location>
</feature>